<dbReference type="InterPro" id="IPR003400">
    <property type="entry name" value="ExbD"/>
</dbReference>
<evidence type="ECO:0000313" key="9">
    <source>
        <dbReference type="Proteomes" id="UP000316167"/>
    </source>
</evidence>
<evidence type="ECO:0000256" key="4">
    <source>
        <dbReference type="ARBA" id="ARBA00022692"/>
    </source>
</evidence>
<keyword evidence="3" id="KW-1003">Cell membrane</keyword>
<dbReference type="EMBL" id="VLLE01000004">
    <property type="protein sequence ID" value="TWI81149.1"/>
    <property type="molecule type" value="Genomic_DNA"/>
</dbReference>
<comment type="similarity">
    <text evidence="2 7">Belongs to the ExbD/TolR family.</text>
</comment>
<keyword evidence="9" id="KW-1185">Reference proteome</keyword>
<evidence type="ECO:0000256" key="1">
    <source>
        <dbReference type="ARBA" id="ARBA00004162"/>
    </source>
</evidence>
<keyword evidence="7" id="KW-0653">Protein transport</keyword>
<evidence type="ECO:0000256" key="7">
    <source>
        <dbReference type="RuleBase" id="RU003879"/>
    </source>
</evidence>
<dbReference type="AlphaFoldDB" id="A0A562SIN8"/>
<organism evidence="8 9">
    <name type="scientific">Lacibacter cauensis</name>
    <dbReference type="NCBI Taxonomy" id="510947"/>
    <lineage>
        <taxon>Bacteria</taxon>
        <taxon>Pseudomonadati</taxon>
        <taxon>Bacteroidota</taxon>
        <taxon>Chitinophagia</taxon>
        <taxon>Chitinophagales</taxon>
        <taxon>Chitinophagaceae</taxon>
        <taxon>Lacibacter</taxon>
    </lineage>
</organism>
<dbReference type="GO" id="GO:0022857">
    <property type="term" value="F:transmembrane transporter activity"/>
    <property type="evidence" value="ECO:0007669"/>
    <property type="project" value="InterPro"/>
</dbReference>
<comment type="caution">
    <text evidence="8">The sequence shown here is derived from an EMBL/GenBank/DDBJ whole genome shotgun (WGS) entry which is preliminary data.</text>
</comment>
<evidence type="ECO:0000256" key="5">
    <source>
        <dbReference type="ARBA" id="ARBA00022989"/>
    </source>
</evidence>
<comment type="subcellular location">
    <subcellularLocation>
        <location evidence="1">Cell membrane</location>
        <topology evidence="1">Single-pass membrane protein</topology>
    </subcellularLocation>
    <subcellularLocation>
        <location evidence="7">Cell membrane</location>
        <topology evidence="7">Single-pass type II membrane protein</topology>
    </subcellularLocation>
</comment>
<accession>A0A562SIN8</accession>
<evidence type="ECO:0000313" key="8">
    <source>
        <dbReference type="EMBL" id="TWI81149.1"/>
    </source>
</evidence>
<keyword evidence="6" id="KW-0472">Membrane</keyword>
<evidence type="ECO:0000256" key="3">
    <source>
        <dbReference type="ARBA" id="ARBA00022475"/>
    </source>
</evidence>
<proteinExistence type="inferred from homology"/>
<protein>
    <submittedName>
        <fullName evidence="8">Biopolymer transport protein ExbD</fullName>
    </submittedName>
</protein>
<evidence type="ECO:0000256" key="6">
    <source>
        <dbReference type="ARBA" id="ARBA00023136"/>
    </source>
</evidence>
<evidence type="ECO:0000256" key="2">
    <source>
        <dbReference type="ARBA" id="ARBA00005811"/>
    </source>
</evidence>
<name>A0A562SIN8_9BACT</name>
<sequence>MDFFRVAISIKTTIMAAIDTNDKRTVRVDFTPLVDLGFLLITFFIFTTQLSKPRAFGLHVPDDGELVDPSQTPESATITLQMKGNGVVDYFEGFESRPIQKGTLTLYNQNTLRDHLLNKRKRIIDQLHSDSNYTVLIAPGPDASYKEMIDVMDEMRILDIRKYVLVDATAQK</sequence>
<dbReference type="Pfam" id="PF02472">
    <property type="entry name" value="ExbD"/>
    <property type="match status" value="1"/>
</dbReference>
<keyword evidence="7" id="KW-0813">Transport</keyword>
<dbReference type="Proteomes" id="UP000316167">
    <property type="component" value="Unassembled WGS sequence"/>
</dbReference>
<dbReference type="PANTHER" id="PTHR30558:SF3">
    <property type="entry name" value="BIOPOLYMER TRANSPORT PROTEIN EXBD-RELATED"/>
    <property type="match status" value="1"/>
</dbReference>
<dbReference type="GO" id="GO:0015031">
    <property type="term" value="P:protein transport"/>
    <property type="evidence" value="ECO:0007669"/>
    <property type="project" value="UniProtKB-KW"/>
</dbReference>
<reference evidence="8 9" key="1">
    <citation type="journal article" date="2015" name="Stand. Genomic Sci.">
        <title>Genomic Encyclopedia of Bacterial and Archaeal Type Strains, Phase III: the genomes of soil and plant-associated and newly described type strains.</title>
        <authorList>
            <person name="Whitman W.B."/>
            <person name="Woyke T."/>
            <person name="Klenk H.P."/>
            <person name="Zhou Y."/>
            <person name="Lilburn T.G."/>
            <person name="Beck B.J."/>
            <person name="De Vos P."/>
            <person name="Vandamme P."/>
            <person name="Eisen J.A."/>
            <person name="Garrity G."/>
            <person name="Hugenholtz P."/>
            <person name="Kyrpides N.C."/>
        </authorList>
    </citation>
    <scope>NUCLEOTIDE SEQUENCE [LARGE SCALE GENOMIC DNA]</scope>
    <source>
        <strain evidence="8 9">CGMCC 1.7271</strain>
    </source>
</reference>
<keyword evidence="5" id="KW-1133">Transmembrane helix</keyword>
<keyword evidence="4 7" id="KW-0812">Transmembrane</keyword>
<dbReference type="GO" id="GO:0005886">
    <property type="term" value="C:plasma membrane"/>
    <property type="evidence" value="ECO:0007669"/>
    <property type="project" value="UniProtKB-SubCell"/>
</dbReference>
<dbReference type="PANTHER" id="PTHR30558">
    <property type="entry name" value="EXBD MEMBRANE COMPONENT OF PMF-DRIVEN MACROMOLECULE IMPORT SYSTEM"/>
    <property type="match status" value="1"/>
</dbReference>
<gene>
    <name evidence="8" type="ORF">IQ13_2164</name>
</gene>